<dbReference type="PANTHER" id="PTHR38430">
    <property type="entry name" value="PROTEIN-ARGININE KINASE ACTIVATOR PROTEIN"/>
    <property type="match status" value="1"/>
</dbReference>
<evidence type="ECO:0000313" key="3">
    <source>
        <dbReference type="EMBL" id="MBO8451136.1"/>
    </source>
</evidence>
<dbReference type="EMBL" id="JADIMS010000157">
    <property type="protein sequence ID" value="MBO8451136.1"/>
    <property type="molecule type" value="Genomic_DNA"/>
</dbReference>
<feature type="region of interest" description="Disordered" evidence="1">
    <location>
        <begin position="121"/>
        <end position="140"/>
    </location>
</feature>
<evidence type="ECO:0000259" key="2">
    <source>
        <dbReference type="PROSITE" id="PS50151"/>
    </source>
</evidence>
<reference evidence="3" key="2">
    <citation type="journal article" date="2021" name="PeerJ">
        <title>Extensive microbial diversity within the chicken gut microbiome revealed by metagenomics and culture.</title>
        <authorList>
            <person name="Gilroy R."/>
            <person name="Ravi A."/>
            <person name="Getino M."/>
            <person name="Pursley I."/>
            <person name="Horton D.L."/>
            <person name="Alikhan N.F."/>
            <person name="Baker D."/>
            <person name="Gharbi K."/>
            <person name="Hall N."/>
            <person name="Watson M."/>
            <person name="Adriaenssens E.M."/>
            <person name="Foster-Nyarko E."/>
            <person name="Jarju S."/>
            <person name="Secka A."/>
            <person name="Antonio M."/>
            <person name="Oren A."/>
            <person name="Chaudhuri R.R."/>
            <person name="La Ragione R."/>
            <person name="Hildebrand F."/>
            <person name="Pallen M.J."/>
        </authorList>
    </citation>
    <scope>NUCLEOTIDE SEQUENCE</scope>
    <source>
        <strain evidence="3">B3-4054</strain>
    </source>
</reference>
<dbReference type="PANTHER" id="PTHR38430:SF1">
    <property type="entry name" value="PROTEIN-ARGININE KINASE ACTIVATOR PROTEIN"/>
    <property type="match status" value="1"/>
</dbReference>
<dbReference type="AlphaFoldDB" id="A0A9D9EQY4"/>
<dbReference type="PROSITE" id="PS50151">
    <property type="entry name" value="UVR"/>
    <property type="match status" value="1"/>
</dbReference>
<accession>A0A9D9EQY4</accession>
<sequence>MYCDLCRKEQAVFFVRTSNGELHVCEACARRRGISTDGKKNGNEGKSNLTAIFSSILRAGAEETSGVCRRCGMSRMEVTKTGKVGCPHCYDVFSMEVAARLHAEGGVLSYNGAMPKNVRFPGTESYPEKQAGGAPEKAENASGEFTAAAGAFFSALPGGEKKTAEPVHLLREELRAAVLQEDYERAAVLRDRLKEAEGRHE</sequence>
<dbReference type="GO" id="GO:0008270">
    <property type="term" value="F:zinc ion binding"/>
    <property type="evidence" value="ECO:0007669"/>
    <property type="project" value="TreeGrafter"/>
</dbReference>
<dbReference type="GO" id="GO:0005507">
    <property type="term" value="F:copper ion binding"/>
    <property type="evidence" value="ECO:0007669"/>
    <property type="project" value="TreeGrafter"/>
</dbReference>
<gene>
    <name evidence="3" type="ORF">IAA96_08540</name>
</gene>
<dbReference type="PIRSF" id="PIRSF015034">
    <property type="entry name" value="YacH"/>
    <property type="match status" value="1"/>
</dbReference>
<feature type="domain" description="UVR" evidence="2">
    <location>
        <begin position="164"/>
        <end position="199"/>
    </location>
</feature>
<dbReference type="InterPro" id="IPR001943">
    <property type="entry name" value="UVR_dom"/>
</dbReference>
<reference evidence="3" key="1">
    <citation type="submission" date="2020-10" db="EMBL/GenBank/DDBJ databases">
        <authorList>
            <person name="Gilroy R."/>
        </authorList>
    </citation>
    <scope>NUCLEOTIDE SEQUENCE</scope>
    <source>
        <strain evidence="3">B3-4054</strain>
    </source>
</reference>
<comment type="caution">
    <text evidence="3">The sequence shown here is derived from an EMBL/GenBank/DDBJ whole genome shotgun (WGS) entry which is preliminary data.</text>
</comment>
<organism evidence="3 4">
    <name type="scientific">Candidatus Avitreponema avistercoris</name>
    <dbReference type="NCBI Taxonomy" id="2840705"/>
    <lineage>
        <taxon>Bacteria</taxon>
        <taxon>Pseudomonadati</taxon>
        <taxon>Spirochaetota</taxon>
        <taxon>Spirochaetia</taxon>
        <taxon>Spirochaetales</taxon>
        <taxon>Candidatus Avitreponema</taxon>
    </lineage>
</organism>
<dbReference type="GO" id="GO:0046870">
    <property type="term" value="F:cadmium ion binding"/>
    <property type="evidence" value="ECO:0007669"/>
    <property type="project" value="TreeGrafter"/>
</dbReference>
<proteinExistence type="predicted"/>
<dbReference type="Pfam" id="PF02151">
    <property type="entry name" value="UVR"/>
    <property type="match status" value="1"/>
</dbReference>
<dbReference type="InterPro" id="IPR025542">
    <property type="entry name" value="YacH"/>
</dbReference>
<dbReference type="Proteomes" id="UP000823616">
    <property type="component" value="Unassembled WGS sequence"/>
</dbReference>
<dbReference type="GO" id="GO:0050897">
    <property type="term" value="F:cobalt ion binding"/>
    <property type="evidence" value="ECO:0007669"/>
    <property type="project" value="TreeGrafter"/>
</dbReference>
<protein>
    <submittedName>
        <fullName evidence="3">UvrB/UvrC motif-containing protein</fullName>
    </submittedName>
</protein>
<dbReference type="GO" id="GO:1990170">
    <property type="term" value="P:stress response to cadmium ion"/>
    <property type="evidence" value="ECO:0007669"/>
    <property type="project" value="TreeGrafter"/>
</dbReference>
<evidence type="ECO:0000256" key="1">
    <source>
        <dbReference type="SAM" id="MobiDB-lite"/>
    </source>
</evidence>
<evidence type="ECO:0000313" key="4">
    <source>
        <dbReference type="Proteomes" id="UP000823616"/>
    </source>
</evidence>
<name>A0A9D9EQY4_9SPIR</name>
<dbReference type="GO" id="GO:1990169">
    <property type="term" value="P:stress response to copper ion"/>
    <property type="evidence" value="ECO:0007669"/>
    <property type="project" value="TreeGrafter"/>
</dbReference>